<dbReference type="SUPFAM" id="SSF51735">
    <property type="entry name" value="NAD(P)-binding Rossmann-fold domains"/>
    <property type="match status" value="1"/>
</dbReference>
<evidence type="ECO:0000313" key="3">
    <source>
        <dbReference type="EMBL" id="CAL1709882.1"/>
    </source>
</evidence>
<dbReference type="InterPro" id="IPR036291">
    <property type="entry name" value="NAD(P)-bd_dom_sf"/>
</dbReference>
<accession>A0ABP1DRS8</accession>
<evidence type="ECO:0000313" key="4">
    <source>
        <dbReference type="Proteomes" id="UP001497453"/>
    </source>
</evidence>
<keyword evidence="1" id="KW-0560">Oxidoreductase</keyword>
<protein>
    <recommendedName>
        <fullName evidence="5">NAD(P)-binding protein</fullName>
    </recommendedName>
</protein>
<name>A0ABP1DRS8_9APHY</name>
<dbReference type="EMBL" id="OZ037948">
    <property type="protein sequence ID" value="CAL1709882.1"/>
    <property type="molecule type" value="Genomic_DNA"/>
</dbReference>
<dbReference type="Pfam" id="PF00106">
    <property type="entry name" value="adh_short"/>
    <property type="match status" value="1"/>
</dbReference>
<dbReference type="Proteomes" id="UP001497453">
    <property type="component" value="Chromosome 5"/>
</dbReference>
<evidence type="ECO:0000256" key="1">
    <source>
        <dbReference type="ARBA" id="ARBA00023002"/>
    </source>
</evidence>
<gene>
    <name evidence="3" type="ORF">GFSPODELE1_LOCUS7545</name>
</gene>
<sequence>MGSSASVLNPDNDLLDLHGKVAIVTGANAGIGYWTAAHLSKRGAKVYLACRNESRATGAITSIEAWNTSKDRGSLIYHHLSLDDPREAKKSAEEFLAKETRLDIVVNNAGLLASPYEKTKDGIVNTMVVNHLSPLVFTHTLSPLLEKTASEPESDVRIINVSSLMHSAIRAGQTKFDSIDSFNARYEGSWVPPENLKRYGLTKLANILWTNTLQKQYDAKNVPITCISMHPGGVLTDSALERLKQSAIPRLRIAISRLFADEPEQGSFTTLFAAASKEIAKDKGKYRAKYLAPYGKIVEPSKLAKDETLANNLWGTTQKVLKEIYGIEV</sequence>
<dbReference type="PRINTS" id="PR00080">
    <property type="entry name" value="SDRFAMILY"/>
</dbReference>
<evidence type="ECO:0000256" key="2">
    <source>
        <dbReference type="RuleBase" id="RU000363"/>
    </source>
</evidence>
<dbReference type="PANTHER" id="PTHR43157">
    <property type="entry name" value="PHOSPHATIDYLINOSITOL-GLYCAN BIOSYNTHESIS CLASS F PROTEIN-RELATED"/>
    <property type="match status" value="1"/>
</dbReference>
<dbReference type="PANTHER" id="PTHR43157:SF31">
    <property type="entry name" value="PHOSPHATIDYLINOSITOL-GLYCAN BIOSYNTHESIS CLASS F PROTEIN"/>
    <property type="match status" value="1"/>
</dbReference>
<comment type="similarity">
    <text evidence="2">Belongs to the short-chain dehydrogenases/reductases (SDR) family.</text>
</comment>
<dbReference type="PRINTS" id="PR00081">
    <property type="entry name" value="GDHRDH"/>
</dbReference>
<reference evidence="4" key="1">
    <citation type="submission" date="2024-04" db="EMBL/GenBank/DDBJ databases">
        <authorList>
            <person name="Shaw F."/>
            <person name="Minotto A."/>
        </authorList>
    </citation>
    <scope>NUCLEOTIDE SEQUENCE [LARGE SCALE GENOMIC DNA]</scope>
</reference>
<dbReference type="InterPro" id="IPR002347">
    <property type="entry name" value="SDR_fam"/>
</dbReference>
<dbReference type="Gene3D" id="3.40.50.720">
    <property type="entry name" value="NAD(P)-binding Rossmann-like Domain"/>
    <property type="match status" value="1"/>
</dbReference>
<keyword evidence="4" id="KW-1185">Reference proteome</keyword>
<proteinExistence type="inferred from homology"/>
<evidence type="ECO:0008006" key="5">
    <source>
        <dbReference type="Google" id="ProtNLM"/>
    </source>
</evidence>
<organism evidence="3 4">
    <name type="scientific">Somion occarium</name>
    <dbReference type="NCBI Taxonomy" id="3059160"/>
    <lineage>
        <taxon>Eukaryota</taxon>
        <taxon>Fungi</taxon>
        <taxon>Dikarya</taxon>
        <taxon>Basidiomycota</taxon>
        <taxon>Agaricomycotina</taxon>
        <taxon>Agaricomycetes</taxon>
        <taxon>Polyporales</taxon>
        <taxon>Cerrenaceae</taxon>
        <taxon>Somion</taxon>
    </lineage>
</organism>